<proteinExistence type="predicted"/>
<dbReference type="EMBL" id="LAZR01036724">
    <property type="protein sequence ID" value="KKL24088.1"/>
    <property type="molecule type" value="Genomic_DNA"/>
</dbReference>
<accession>A0A0F9EJL7</accession>
<evidence type="ECO:0000313" key="1">
    <source>
        <dbReference type="EMBL" id="KKL24088.1"/>
    </source>
</evidence>
<comment type="caution">
    <text evidence="1">The sequence shown here is derived from an EMBL/GenBank/DDBJ whole genome shotgun (WGS) entry which is preliminary data.</text>
</comment>
<gene>
    <name evidence="1" type="ORF">LCGC14_2418810</name>
</gene>
<organism evidence="1">
    <name type="scientific">marine sediment metagenome</name>
    <dbReference type="NCBI Taxonomy" id="412755"/>
    <lineage>
        <taxon>unclassified sequences</taxon>
        <taxon>metagenomes</taxon>
        <taxon>ecological metagenomes</taxon>
    </lineage>
</organism>
<name>A0A0F9EJL7_9ZZZZ</name>
<reference evidence="1" key="1">
    <citation type="journal article" date="2015" name="Nature">
        <title>Complex archaea that bridge the gap between prokaryotes and eukaryotes.</title>
        <authorList>
            <person name="Spang A."/>
            <person name="Saw J.H."/>
            <person name="Jorgensen S.L."/>
            <person name="Zaremba-Niedzwiedzka K."/>
            <person name="Martijn J."/>
            <person name="Lind A.E."/>
            <person name="van Eijk R."/>
            <person name="Schleper C."/>
            <person name="Guy L."/>
            <person name="Ettema T.J."/>
        </authorList>
    </citation>
    <scope>NUCLEOTIDE SEQUENCE</scope>
</reference>
<sequence>ARECSNDSDHSFLAERKELDRYGQKKIQEFIEDPANAGYCVVNDIFNDLCNKGIIEPGHYLVWVSW</sequence>
<feature type="non-terminal residue" evidence="1">
    <location>
        <position position="1"/>
    </location>
</feature>
<protein>
    <submittedName>
        <fullName evidence="1">Uncharacterized protein</fullName>
    </submittedName>
</protein>
<dbReference type="AlphaFoldDB" id="A0A0F9EJL7"/>